<dbReference type="AlphaFoldDB" id="A0A804MSZ2"/>
<feature type="region of interest" description="Disordered" evidence="1">
    <location>
        <begin position="65"/>
        <end position="85"/>
    </location>
</feature>
<dbReference type="Proteomes" id="UP000007305">
    <property type="component" value="Chromosome 2"/>
</dbReference>
<reference evidence="3" key="1">
    <citation type="submission" date="2015-12" db="EMBL/GenBank/DDBJ databases">
        <title>Update maize B73 reference genome by single molecule sequencing technologies.</title>
        <authorList>
            <consortium name="Maize Genome Sequencing Project"/>
            <person name="Ware D."/>
        </authorList>
    </citation>
    <scope>NUCLEOTIDE SEQUENCE [LARGE SCALE GENOMIC DNA]</scope>
    <source>
        <strain evidence="3">cv. B73</strain>
    </source>
</reference>
<dbReference type="PANTHER" id="PTHR37256:SF4">
    <property type="entry name" value="HYDROXYPROLINE-RICH GLYCOPROTEIN FAMILY PROTEIN"/>
    <property type="match status" value="1"/>
</dbReference>
<evidence type="ECO:0008006" key="4">
    <source>
        <dbReference type="Google" id="ProtNLM"/>
    </source>
</evidence>
<dbReference type="InParanoid" id="A0A804MSZ2"/>
<keyword evidence="3" id="KW-1185">Reference proteome</keyword>
<protein>
    <recommendedName>
        <fullName evidence="4">Hydroxyproline-rich glycoprotein family protein</fullName>
    </recommendedName>
</protein>
<reference evidence="2" key="2">
    <citation type="submission" date="2019-07" db="EMBL/GenBank/DDBJ databases">
        <authorList>
            <person name="Seetharam A."/>
            <person name="Woodhouse M."/>
            <person name="Cannon E."/>
        </authorList>
    </citation>
    <scope>NUCLEOTIDE SEQUENCE [LARGE SCALE GENOMIC DNA]</scope>
    <source>
        <strain evidence="2">cv. B73</strain>
    </source>
</reference>
<evidence type="ECO:0000313" key="3">
    <source>
        <dbReference type="Proteomes" id="UP000007305"/>
    </source>
</evidence>
<dbReference type="Gramene" id="Zm00001eb109280_T001">
    <property type="protein sequence ID" value="Zm00001eb109280_P001"/>
    <property type="gene ID" value="Zm00001eb109280"/>
</dbReference>
<dbReference type="OrthoDB" id="692030at2759"/>
<dbReference type="PANTHER" id="PTHR37256">
    <property type="entry name" value="E1A-BINDING PROTEIN P400-LIKE"/>
    <property type="match status" value="1"/>
</dbReference>
<dbReference type="KEGG" id="zma:103647853"/>
<reference evidence="2" key="3">
    <citation type="submission" date="2021-05" db="UniProtKB">
        <authorList>
            <consortium name="EnsemblPlants"/>
        </authorList>
    </citation>
    <scope>IDENTIFICATION</scope>
    <source>
        <strain evidence="2">cv. B73</strain>
    </source>
</reference>
<accession>A0A804MSZ2</accession>
<name>A0A804MSZ2_MAIZE</name>
<dbReference type="RefSeq" id="XP_008670579.1">
    <property type="nucleotide sequence ID" value="XM_008672357.4"/>
</dbReference>
<organism evidence="2 3">
    <name type="scientific">Zea mays</name>
    <name type="common">Maize</name>
    <dbReference type="NCBI Taxonomy" id="4577"/>
    <lineage>
        <taxon>Eukaryota</taxon>
        <taxon>Viridiplantae</taxon>
        <taxon>Streptophyta</taxon>
        <taxon>Embryophyta</taxon>
        <taxon>Tracheophyta</taxon>
        <taxon>Spermatophyta</taxon>
        <taxon>Magnoliopsida</taxon>
        <taxon>Liliopsida</taxon>
        <taxon>Poales</taxon>
        <taxon>Poaceae</taxon>
        <taxon>PACMAD clade</taxon>
        <taxon>Panicoideae</taxon>
        <taxon>Andropogonodae</taxon>
        <taxon>Andropogoneae</taxon>
        <taxon>Tripsacinae</taxon>
        <taxon>Zea</taxon>
    </lineage>
</organism>
<evidence type="ECO:0000256" key="1">
    <source>
        <dbReference type="SAM" id="MobiDB-lite"/>
    </source>
</evidence>
<proteinExistence type="predicted"/>
<evidence type="ECO:0000313" key="2">
    <source>
        <dbReference type="EnsemblPlants" id="Zm00001eb109280_P001"/>
    </source>
</evidence>
<dbReference type="GeneID" id="103647853"/>
<gene>
    <name evidence="2" type="primary">LOC103647853</name>
</gene>
<sequence length="431" mass="46874">MTSNTIPHDHHHHRQEMDQLQALAVKPQVKRQVRRRRTHTSRPYQENLLNMAEARREIVTALKIHRASSRRQQQPKYQRHQEPPLRQPPFAQLQQQQEEPKHVQEAFLDPSRSQPAVDEEASLAHTTMSYASFTNNPLRSSPPAHWIAARSYCSPPPILRLPCDITPPELPPTAAMGGLGLDLDQYQYQYQGGLERLVRSLPAQPLGLNLSFQGFGVSVDDGAKEDLLALPLTQPSPAASYSCSPPAVETATTHACAPSPALSATDAENQVIDAPPAAALVPALDGEMAQQASVGGEMQGVEWSEAAAADVAACWSKIFESVENGQGQHAPRPNAEDVAAAAAGLPMEWWWLCGDDAGVGEQAGSVTGGKPSPDVLGRRVHVDDGDGDYSCCYDYEGGRRSNDDGDEVTLPCMDDIGDDTQGWDGEWFSCP</sequence>
<dbReference type="EnsemblPlants" id="Zm00001eb109280_T001">
    <property type="protein sequence ID" value="Zm00001eb109280_P001"/>
    <property type="gene ID" value="Zm00001eb109280"/>
</dbReference>